<organism evidence="6 7">
    <name type="scientific">Pilimelia columellifera subsp. columellifera</name>
    <dbReference type="NCBI Taxonomy" id="706583"/>
    <lineage>
        <taxon>Bacteria</taxon>
        <taxon>Bacillati</taxon>
        <taxon>Actinomycetota</taxon>
        <taxon>Actinomycetes</taxon>
        <taxon>Micromonosporales</taxon>
        <taxon>Micromonosporaceae</taxon>
        <taxon>Pilimelia</taxon>
    </lineage>
</organism>
<feature type="domain" description="HTH marR-type" evidence="5">
    <location>
        <begin position="23"/>
        <end position="159"/>
    </location>
</feature>
<dbReference type="InterPro" id="IPR036390">
    <property type="entry name" value="WH_DNA-bd_sf"/>
</dbReference>
<accession>A0ABN3ND64</accession>
<dbReference type="SMART" id="SM00347">
    <property type="entry name" value="HTH_MARR"/>
    <property type="match status" value="1"/>
</dbReference>
<evidence type="ECO:0000256" key="1">
    <source>
        <dbReference type="ARBA" id="ARBA00023015"/>
    </source>
</evidence>
<comment type="caution">
    <text evidence="6">The sequence shown here is derived from an EMBL/GenBank/DDBJ whole genome shotgun (WGS) entry which is preliminary data.</text>
</comment>
<dbReference type="InterPro" id="IPR039422">
    <property type="entry name" value="MarR/SlyA-like"/>
</dbReference>
<dbReference type="PANTHER" id="PTHR33164">
    <property type="entry name" value="TRANSCRIPTIONAL REGULATOR, MARR FAMILY"/>
    <property type="match status" value="1"/>
</dbReference>
<dbReference type="InterPro" id="IPR023187">
    <property type="entry name" value="Tscrpt_reg_MarR-type_CS"/>
</dbReference>
<dbReference type="EMBL" id="BAAARY010000005">
    <property type="protein sequence ID" value="GAA2519119.1"/>
    <property type="molecule type" value="Genomic_DNA"/>
</dbReference>
<feature type="region of interest" description="Disordered" evidence="4">
    <location>
        <begin position="1"/>
        <end position="20"/>
    </location>
</feature>
<name>A0ABN3ND64_9ACTN</name>
<dbReference type="PROSITE" id="PS50995">
    <property type="entry name" value="HTH_MARR_2"/>
    <property type="match status" value="1"/>
</dbReference>
<keyword evidence="3" id="KW-0804">Transcription</keyword>
<keyword evidence="7" id="KW-1185">Reference proteome</keyword>
<evidence type="ECO:0000256" key="2">
    <source>
        <dbReference type="ARBA" id="ARBA00023125"/>
    </source>
</evidence>
<keyword evidence="2" id="KW-0238">DNA-binding</keyword>
<evidence type="ECO:0000313" key="6">
    <source>
        <dbReference type="EMBL" id="GAA2519119.1"/>
    </source>
</evidence>
<evidence type="ECO:0000313" key="7">
    <source>
        <dbReference type="Proteomes" id="UP001499978"/>
    </source>
</evidence>
<dbReference type="RefSeq" id="WP_344170378.1">
    <property type="nucleotide sequence ID" value="NZ_BAAARY010000005.1"/>
</dbReference>
<dbReference type="Gene3D" id="1.10.10.10">
    <property type="entry name" value="Winged helix-like DNA-binding domain superfamily/Winged helix DNA-binding domain"/>
    <property type="match status" value="1"/>
</dbReference>
<evidence type="ECO:0000256" key="4">
    <source>
        <dbReference type="SAM" id="MobiDB-lite"/>
    </source>
</evidence>
<dbReference type="Pfam" id="PF01047">
    <property type="entry name" value="MarR"/>
    <property type="match status" value="1"/>
</dbReference>
<proteinExistence type="predicted"/>
<dbReference type="PANTHER" id="PTHR33164:SF43">
    <property type="entry name" value="HTH-TYPE TRANSCRIPTIONAL REPRESSOR YETL"/>
    <property type="match status" value="1"/>
</dbReference>
<dbReference type="PROSITE" id="PS01117">
    <property type="entry name" value="HTH_MARR_1"/>
    <property type="match status" value="1"/>
</dbReference>
<dbReference type="InterPro" id="IPR036388">
    <property type="entry name" value="WH-like_DNA-bd_sf"/>
</dbReference>
<dbReference type="SUPFAM" id="SSF46785">
    <property type="entry name" value="Winged helix' DNA-binding domain"/>
    <property type="match status" value="1"/>
</dbReference>
<reference evidence="6 7" key="1">
    <citation type="journal article" date="2019" name="Int. J. Syst. Evol. Microbiol.">
        <title>The Global Catalogue of Microorganisms (GCM) 10K type strain sequencing project: providing services to taxonomists for standard genome sequencing and annotation.</title>
        <authorList>
            <consortium name="The Broad Institute Genomics Platform"/>
            <consortium name="The Broad Institute Genome Sequencing Center for Infectious Disease"/>
            <person name="Wu L."/>
            <person name="Ma J."/>
        </authorList>
    </citation>
    <scope>NUCLEOTIDE SEQUENCE [LARGE SCALE GENOMIC DNA]</scope>
    <source>
        <strain evidence="6 7">JCM 3367</strain>
    </source>
</reference>
<dbReference type="InterPro" id="IPR000835">
    <property type="entry name" value="HTH_MarR-typ"/>
</dbReference>
<evidence type="ECO:0000259" key="5">
    <source>
        <dbReference type="PROSITE" id="PS50995"/>
    </source>
</evidence>
<sequence length="159" mass="16651">MTRQRLADPTTPAPAPDAHGAGASAVVIAAGDLDEAVDLVLACSDEARELAEPRLSHLQLQALVMIDRGAGLNLAGLAVSLHIGVSSASRLCDRLEAAGLVDRDPRAGNRREVTLALTGDGSRLLARVRDHRRAAVRAALARLVVDQAPARPALRSVRP</sequence>
<dbReference type="Proteomes" id="UP001499978">
    <property type="component" value="Unassembled WGS sequence"/>
</dbReference>
<keyword evidence="1" id="KW-0805">Transcription regulation</keyword>
<protein>
    <recommendedName>
        <fullName evidence="5">HTH marR-type domain-containing protein</fullName>
    </recommendedName>
</protein>
<gene>
    <name evidence="6" type="ORF">GCM10010201_15240</name>
</gene>
<evidence type="ECO:0000256" key="3">
    <source>
        <dbReference type="ARBA" id="ARBA00023163"/>
    </source>
</evidence>